<dbReference type="InterPro" id="IPR045939">
    <property type="entry name" value="YhcR_N"/>
</dbReference>
<protein>
    <recommendedName>
        <fullName evidence="3">Endonuclease YhcR N-terminal domain-containing protein</fullName>
    </recommendedName>
</protein>
<dbReference type="Pfam" id="PF19886">
    <property type="entry name" value="DUF6359"/>
    <property type="match status" value="1"/>
</dbReference>
<feature type="chain" id="PRO_5023034859" description="Endonuclease YhcR N-terminal domain-containing protein" evidence="2">
    <location>
        <begin position="18"/>
        <end position="169"/>
    </location>
</feature>
<dbReference type="AlphaFoldDB" id="A0A5C8GM95"/>
<evidence type="ECO:0000259" key="3">
    <source>
        <dbReference type="Pfam" id="PF19886"/>
    </source>
</evidence>
<accession>A0A5C8GM95</accession>
<name>A0A5C8GM95_9BACT</name>
<feature type="region of interest" description="Disordered" evidence="1">
    <location>
        <begin position="26"/>
        <end position="45"/>
    </location>
</feature>
<evidence type="ECO:0000313" key="5">
    <source>
        <dbReference type="Proteomes" id="UP000321612"/>
    </source>
</evidence>
<keyword evidence="5" id="KW-1185">Reference proteome</keyword>
<dbReference type="Proteomes" id="UP000321612">
    <property type="component" value="Unassembled WGS sequence"/>
</dbReference>
<proteinExistence type="predicted"/>
<evidence type="ECO:0000256" key="1">
    <source>
        <dbReference type="SAM" id="MobiDB-lite"/>
    </source>
</evidence>
<evidence type="ECO:0000256" key="2">
    <source>
        <dbReference type="SAM" id="SignalP"/>
    </source>
</evidence>
<comment type="caution">
    <text evidence="4">The sequence shown here is derived from an EMBL/GenBank/DDBJ whole genome shotgun (WGS) entry which is preliminary data.</text>
</comment>
<evidence type="ECO:0000313" key="4">
    <source>
        <dbReference type="EMBL" id="TXJ62943.1"/>
    </source>
</evidence>
<organism evidence="4 5">
    <name type="scientific">Prevotella brunnea</name>
    <dbReference type="NCBI Taxonomy" id="2508867"/>
    <lineage>
        <taxon>Bacteria</taxon>
        <taxon>Pseudomonadati</taxon>
        <taxon>Bacteroidota</taxon>
        <taxon>Bacteroidia</taxon>
        <taxon>Bacteroidales</taxon>
        <taxon>Prevotellaceae</taxon>
        <taxon>Prevotella</taxon>
    </lineage>
</organism>
<keyword evidence="2" id="KW-0732">Signal</keyword>
<gene>
    <name evidence="4" type="ORF">ETF27_02355</name>
</gene>
<reference evidence="5" key="1">
    <citation type="submission" date="2019-05" db="EMBL/GenBank/DDBJ databases">
        <title>Prevotella brunnea sp. nov., isolated from a wound of a patient.</title>
        <authorList>
            <person name="Buhl M."/>
        </authorList>
    </citation>
    <scope>NUCLEOTIDE SEQUENCE [LARGE SCALE GENOMIC DNA]</scope>
    <source>
        <strain evidence="5">A2672</strain>
    </source>
</reference>
<dbReference type="PROSITE" id="PS51257">
    <property type="entry name" value="PROKAR_LIPOPROTEIN"/>
    <property type="match status" value="1"/>
</dbReference>
<dbReference type="EMBL" id="SDIK01000016">
    <property type="protein sequence ID" value="TXJ62943.1"/>
    <property type="molecule type" value="Genomic_DNA"/>
</dbReference>
<dbReference type="OrthoDB" id="1092925at2"/>
<feature type="domain" description="Endonuclease YhcR N-terminal" evidence="3">
    <location>
        <begin position="52"/>
        <end position="160"/>
    </location>
</feature>
<feature type="signal peptide" evidence="2">
    <location>
        <begin position="1"/>
        <end position="17"/>
    </location>
</feature>
<feature type="compositionally biased region" description="Acidic residues" evidence="1">
    <location>
        <begin position="34"/>
        <end position="45"/>
    </location>
</feature>
<sequence length="169" mass="18922">MKLLLLCCLLGAFSACVKTGLEDFEDKKENPEEKTDDADDNTNDEGDGDYLYSVAQFMALDITGMKVGVVGYIVGDCTKNIKNAEWEKPFSYDTAILLADEPGETDYHKVISIQLKTGEMRELFSLHRNPELFGKKAFFYGSRKKYLGIPGMKDDIEGYELVDESEDGS</sequence>